<reference evidence="6 7" key="1">
    <citation type="submission" date="2014-01" db="EMBL/GenBank/DDBJ databases">
        <title>Comparative genomics of Fusobacterium necrophorum wild isolates.</title>
        <authorList>
            <person name="Kittichotirat W."/>
            <person name="Bumgarner R.E."/>
            <person name="Lawrence P."/>
        </authorList>
    </citation>
    <scope>NUCLEOTIDE SEQUENCE [LARGE SCALE GENOMIC DNA]</scope>
    <source>
        <strain evidence="6 7">DJ-2</strain>
    </source>
</reference>
<comment type="caution">
    <text evidence="6">The sequence shown here is derived from an EMBL/GenBank/DDBJ whole genome shotgun (WGS) entry which is preliminary data.</text>
</comment>
<evidence type="ECO:0000256" key="5">
    <source>
        <dbReference type="SAM" id="Phobius"/>
    </source>
</evidence>
<evidence type="ECO:0000313" key="7">
    <source>
        <dbReference type="Proteomes" id="UP000027058"/>
    </source>
</evidence>
<feature type="transmembrane region" description="Helical" evidence="5">
    <location>
        <begin position="47"/>
        <end position="69"/>
    </location>
</feature>
<evidence type="ECO:0000256" key="2">
    <source>
        <dbReference type="ARBA" id="ARBA00022692"/>
    </source>
</evidence>
<dbReference type="Pfam" id="PF05105">
    <property type="entry name" value="Phage_holin_4_1"/>
    <property type="match status" value="1"/>
</dbReference>
<evidence type="ECO:0000256" key="3">
    <source>
        <dbReference type="ARBA" id="ARBA00022989"/>
    </source>
</evidence>
<dbReference type="InterPro" id="IPR006480">
    <property type="entry name" value="Phage_holin_4_1"/>
</dbReference>
<feature type="transmembrane region" description="Helical" evidence="5">
    <location>
        <begin position="21"/>
        <end position="41"/>
    </location>
</feature>
<sequence>MHEIKVLIKEIFLIFHDVIDILLNGYIWMYSLILFLIFSLTGGEDKAIKAVLIAMLIDYISGIIKAIYLKNLSSKIGVKGIIKKIMILMVITAAHQIDLLLGLEMIKINMRFITICFYCSNEVISLLENVSSIGIPVPKQLVEILEQCKNKKIK</sequence>
<dbReference type="RefSeq" id="WP_051619428.1">
    <property type="nucleotide sequence ID" value="NZ_JAAH01000053.1"/>
</dbReference>
<accession>A0AB73C3L4</accession>
<evidence type="ECO:0000313" key="6">
    <source>
        <dbReference type="EMBL" id="KDE72452.1"/>
    </source>
</evidence>
<dbReference type="AlphaFoldDB" id="A0AB73C3L4"/>
<keyword evidence="3 5" id="KW-1133">Transmembrane helix</keyword>
<organism evidence="6 7">
    <name type="scientific">Fusobacterium necrophorum DJ-2</name>
    <dbReference type="NCBI Taxonomy" id="1441737"/>
    <lineage>
        <taxon>Bacteria</taxon>
        <taxon>Fusobacteriati</taxon>
        <taxon>Fusobacteriota</taxon>
        <taxon>Fusobacteriia</taxon>
        <taxon>Fusobacteriales</taxon>
        <taxon>Fusobacteriaceae</taxon>
        <taxon>Fusobacterium</taxon>
    </lineage>
</organism>
<dbReference type="EMBL" id="JAAH01000053">
    <property type="protein sequence ID" value="KDE72452.1"/>
    <property type="molecule type" value="Genomic_DNA"/>
</dbReference>
<dbReference type="GO" id="GO:0016020">
    <property type="term" value="C:membrane"/>
    <property type="evidence" value="ECO:0007669"/>
    <property type="project" value="UniProtKB-SubCell"/>
</dbReference>
<dbReference type="Proteomes" id="UP000027058">
    <property type="component" value="Unassembled WGS sequence"/>
</dbReference>
<proteinExistence type="predicted"/>
<keyword evidence="2 5" id="KW-0812">Transmembrane</keyword>
<evidence type="ECO:0000256" key="4">
    <source>
        <dbReference type="ARBA" id="ARBA00023136"/>
    </source>
</evidence>
<comment type="subcellular location">
    <subcellularLocation>
        <location evidence="1">Membrane</location>
        <topology evidence="1">Multi-pass membrane protein</topology>
    </subcellularLocation>
</comment>
<evidence type="ECO:0000256" key="1">
    <source>
        <dbReference type="ARBA" id="ARBA00004141"/>
    </source>
</evidence>
<dbReference type="NCBIfam" id="TIGR01593">
    <property type="entry name" value="holin_tox_secr"/>
    <property type="match status" value="1"/>
</dbReference>
<gene>
    <name evidence="6" type="ORF">FUSO8_05215</name>
</gene>
<protein>
    <submittedName>
        <fullName evidence="6">Holin</fullName>
    </submittedName>
</protein>
<name>A0AB73C3L4_9FUSO</name>
<keyword evidence="4 5" id="KW-0472">Membrane</keyword>